<comment type="similarity">
    <text evidence="1">Belongs to the AfsR/DnrI/RedD regulatory family.</text>
</comment>
<dbReference type="Pfam" id="PF03704">
    <property type="entry name" value="BTAD"/>
    <property type="match status" value="1"/>
</dbReference>
<dbReference type="SUPFAM" id="SSF48452">
    <property type="entry name" value="TPR-like"/>
    <property type="match status" value="3"/>
</dbReference>
<sequence>MADARLTLPTYAASVLTVALLGPLSVRRGGVPLAVPGGKTTEVLIRLALEAGRPVRAAVLIDDLWDGAATPNALQAKVSKLRRVLGDPDLVSGDALGYTLHVDPAAVDALEALRQAGLARPSSADLFRGDEILPDAGDGAWLGPWRARLADARLRLAEAHLAARLDGGAAGELVGELSALVEAHPLREGLWRLLITALYRDGRQGDALDAYRRARAGLAAELGVDPGPELRELERRILVQDAALAPVTGNLPALTASLVGRDADLAAVGELLSAGRLVTVVGPAGVGKTRLAIEVAREPGGWLVRLESAGSLWPTAGEAFGMAEATPAMVLDRLRGLHALVVLDNCEHLVDELGPVVQRILAAAPGVTLLATSQVPLGLDGEMTYTLEPLPFPAAATLFRQRAGRHRRIAADEDVTDVIRRLDGLPLAIELAAARTKALSVPEIARRLDDRFTVLRDPHGRRPARQRTLHAAIGWSYELLFPDDQRGLWALSVFAGGAPLDAAEQVMGALDVPPAAALDVFDRLVDRSLAFADVTGGVRYRLLDSVRAFGRERLGEAGLTDVAAAAHAHWYGEAAVRAAAGLRGAAQAEHLAFARSSRADIDAALAWAQDHDPLLALRIVNGLGWAWIFLGAGRDAAARSRSVLASAGSLAADHDRADALLFAGWFEASGGDLDRAFADVAAARAVAPLPRTLLFQAFLHSQQGRPVEALAALAEFRSVADGWEAGAARLLEAWALTALGEVGRAGAACTEALALLTPLGDAWALAHAEALLGGLAQASHQYDVAVAHLSRAADAAHRLGFAAAEALHLANLGRAQQQSGAMAAALDTLDRAAVTAQTVGELRGAAFARTRRARVLRALGRLDECRAELRLARHWYATAGGGDGDLLSAQMVASLDDDLVALSEVLTAARAAGDHEVELLALDALVRVHAAAGDASTAEARAAEAEMVLPAVAHLVSPADREPPR</sequence>
<dbReference type="SMART" id="SM01043">
    <property type="entry name" value="BTAD"/>
    <property type="match status" value="1"/>
</dbReference>
<dbReference type="CDD" id="cd15831">
    <property type="entry name" value="BTAD"/>
    <property type="match status" value="1"/>
</dbReference>
<dbReference type="PANTHER" id="PTHR47691">
    <property type="entry name" value="REGULATOR-RELATED"/>
    <property type="match status" value="1"/>
</dbReference>
<evidence type="ECO:0000256" key="2">
    <source>
        <dbReference type="ARBA" id="ARBA00023125"/>
    </source>
</evidence>
<dbReference type="Proteomes" id="UP000637628">
    <property type="component" value="Unassembled WGS sequence"/>
</dbReference>
<accession>A0ABQ3YRZ4</accession>
<proteinExistence type="inferred from homology"/>
<evidence type="ECO:0000313" key="5">
    <source>
        <dbReference type="EMBL" id="GIE00365.1"/>
    </source>
</evidence>
<dbReference type="SUPFAM" id="SSF52540">
    <property type="entry name" value="P-loop containing nucleoside triphosphate hydrolases"/>
    <property type="match status" value="1"/>
</dbReference>
<feature type="domain" description="Bacterial transcriptional activator" evidence="4">
    <location>
        <begin position="107"/>
        <end position="238"/>
    </location>
</feature>
<dbReference type="InterPro" id="IPR027417">
    <property type="entry name" value="P-loop_NTPase"/>
</dbReference>
<dbReference type="InterPro" id="IPR016032">
    <property type="entry name" value="Sig_transdc_resp-reg_C-effctor"/>
</dbReference>
<evidence type="ECO:0000259" key="3">
    <source>
        <dbReference type="SMART" id="SM00862"/>
    </source>
</evidence>
<keyword evidence="6" id="KW-1185">Reference proteome</keyword>
<keyword evidence="2" id="KW-0238">DNA-binding</keyword>
<feature type="domain" description="OmpR/PhoB-type" evidence="3">
    <location>
        <begin position="30"/>
        <end position="100"/>
    </location>
</feature>
<evidence type="ECO:0000256" key="1">
    <source>
        <dbReference type="ARBA" id="ARBA00005820"/>
    </source>
</evidence>
<dbReference type="SUPFAM" id="SSF46894">
    <property type="entry name" value="C-terminal effector domain of the bipartite response regulators"/>
    <property type="match status" value="1"/>
</dbReference>
<protein>
    <submittedName>
        <fullName evidence="5">SARP family transcriptional regulator</fullName>
    </submittedName>
</protein>
<organism evidence="5 6">
    <name type="scientific">Paractinoplanes durhamensis</name>
    <dbReference type="NCBI Taxonomy" id="113563"/>
    <lineage>
        <taxon>Bacteria</taxon>
        <taxon>Bacillati</taxon>
        <taxon>Actinomycetota</taxon>
        <taxon>Actinomycetes</taxon>
        <taxon>Micromonosporales</taxon>
        <taxon>Micromonosporaceae</taxon>
        <taxon>Paractinoplanes</taxon>
    </lineage>
</organism>
<gene>
    <name evidence="5" type="ORF">Adu01nite_17150</name>
</gene>
<dbReference type="SMART" id="SM00862">
    <property type="entry name" value="Trans_reg_C"/>
    <property type="match status" value="1"/>
</dbReference>
<dbReference type="EMBL" id="BOML01000014">
    <property type="protein sequence ID" value="GIE00365.1"/>
    <property type="molecule type" value="Genomic_DNA"/>
</dbReference>
<name>A0ABQ3YRZ4_9ACTN</name>
<comment type="caution">
    <text evidence="5">The sequence shown here is derived from an EMBL/GenBank/DDBJ whole genome shotgun (WGS) entry which is preliminary data.</text>
</comment>
<dbReference type="InterPro" id="IPR011990">
    <property type="entry name" value="TPR-like_helical_dom_sf"/>
</dbReference>
<dbReference type="Gene3D" id="1.25.40.10">
    <property type="entry name" value="Tetratricopeptide repeat domain"/>
    <property type="match status" value="2"/>
</dbReference>
<dbReference type="PANTHER" id="PTHR47691:SF3">
    <property type="entry name" value="HTH-TYPE TRANSCRIPTIONAL REGULATOR RV0890C-RELATED"/>
    <property type="match status" value="1"/>
</dbReference>
<dbReference type="RefSeq" id="WP_203726010.1">
    <property type="nucleotide sequence ID" value="NZ_BAAATX010000002.1"/>
</dbReference>
<evidence type="ECO:0000259" key="4">
    <source>
        <dbReference type="SMART" id="SM01043"/>
    </source>
</evidence>
<dbReference type="InterPro" id="IPR001867">
    <property type="entry name" value="OmpR/PhoB-type_DNA-bd"/>
</dbReference>
<evidence type="ECO:0000313" key="6">
    <source>
        <dbReference type="Proteomes" id="UP000637628"/>
    </source>
</evidence>
<dbReference type="InterPro" id="IPR005158">
    <property type="entry name" value="BTAD"/>
</dbReference>
<reference evidence="5 6" key="1">
    <citation type="submission" date="2021-01" db="EMBL/GenBank/DDBJ databases">
        <title>Whole genome shotgun sequence of Actinoplanes durhamensis NBRC 14914.</title>
        <authorList>
            <person name="Komaki H."/>
            <person name="Tamura T."/>
        </authorList>
    </citation>
    <scope>NUCLEOTIDE SEQUENCE [LARGE SCALE GENOMIC DNA]</scope>
    <source>
        <strain evidence="5 6">NBRC 14914</strain>
    </source>
</reference>